<keyword evidence="13" id="KW-0479">Metal-binding</keyword>
<feature type="transmembrane region" description="Helical" evidence="14">
    <location>
        <begin position="331"/>
        <end position="353"/>
    </location>
</feature>
<dbReference type="STRING" id="1137284.GCA_001418205_01535"/>
<feature type="transmembrane region" description="Helical" evidence="14">
    <location>
        <begin position="455"/>
        <end position="480"/>
    </location>
</feature>
<keyword evidence="9 14" id="KW-1133">Transmembrane helix</keyword>
<keyword evidence="5 12" id="KW-0997">Cell inner membrane</keyword>
<keyword evidence="10 12" id="KW-0406">Ion transport</keyword>
<feature type="transmembrane region" description="Helical" evidence="14">
    <location>
        <begin position="232"/>
        <end position="255"/>
    </location>
</feature>
<feature type="binding site" evidence="13">
    <location>
        <position position="112"/>
    </location>
    <ligand>
        <name>K(+)</name>
        <dbReference type="ChEBI" id="CHEBI:29103"/>
    </ligand>
</feature>
<evidence type="ECO:0000256" key="2">
    <source>
        <dbReference type="ARBA" id="ARBA00009137"/>
    </source>
</evidence>
<evidence type="ECO:0000256" key="3">
    <source>
        <dbReference type="ARBA" id="ARBA00022448"/>
    </source>
</evidence>
<dbReference type="GO" id="GO:0005886">
    <property type="term" value="C:plasma membrane"/>
    <property type="evidence" value="ECO:0007669"/>
    <property type="project" value="UniProtKB-SubCell"/>
</dbReference>
<feature type="binding site" evidence="13">
    <location>
        <position position="317"/>
    </location>
    <ligand>
        <name>K(+)</name>
        <dbReference type="ChEBI" id="CHEBI:29103"/>
    </ligand>
</feature>
<protein>
    <recommendedName>
        <fullName evidence="12">Trk system potassium uptake protein</fullName>
    </recommendedName>
</protein>
<feature type="transmembrane region" description="Helical" evidence="14">
    <location>
        <begin position="37"/>
        <end position="57"/>
    </location>
</feature>
<evidence type="ECO:0000256" key="12">
    <source>
        <dbReference type="PIRNR" id="PIRNR006247"/>
    </source>
</evidence>
<evidence type="ECO:0000256" key="14">
    <source>
        <dbReference type="SAM" id="Phobius"/>
    </source>
</evidence>
<accession>A0A0K6IKQ4</accession>
<sequence>MHIQIILRVIGLLIMIFSLTLLPPIIVSLIYQDGALQAFLSALLINLVSGLVIWFPFRKHRGDLRIRDGFLVTVLFWSTLGLFGSVPFFLATDPHLSFTDSLFESLSGLTTTGATILTAIDDLPQSILFYRQWLQWLGGMGIIVLAVAIMPMLGVGGMQLYRAETPGPVKDSKLTPRIAETAKALWYIYATLTVVCTLGFWAAGMSFFDALCHSFSTVAIGGFSTHDASIGYFNSVTIEIICTIFMVISALNFGLHFYAWRTRSVWHYFKDPEARFFFFLLGSAISLSTLVLILTSTFDWQTSLRYAIFESVSIATTAGFSTSDFSVWPHFLPFLLIVTSFAGGCASSTGGGMKVIRILLILKQGFREIQRLVHPNAVIPVKVGGKAIQERVVSAVWGFFSAYLLVYVILMIGLMATGIDQVTAWSAVAATLNNLGPGLGEVAANFASINDPSKWMLCFAMLLGRLEVFTLLVLFTPMFWQK</sequence>
<keyword evidence="16" id="KW-1185">Reference proteome</keyword>
<dbReference type="OrthoDB" id="9810952at2"/>
<dbReference type="Pfam" id="PF02386">
    <property type="entry name" value="TrkH"/>
    <property type="match status" value="1"/>
</dbReference>
<evidence type="ECO:0000256" key="8">
    <source>
        <dbReference type="ARBA" id="ARBA00022958"/>
    </source>
</evidence>
<feature type="transmembrane region" description="Helical" evidence="14">
    <location>
        <begin position="12"/>
        <end position="31"/>
    </location>
</feature>
<feature type="transmembrane region" description="Helical" evidence="14">
    <location>
        <begin position="276"/>
        <end position="295"/>
    </location>
</feature>
<feature type="binding site" evidence="13">
    <location>
        <position position="221"/>
    </location>
    <ligand>
        <name>K(+)</name>
        <dbReference type="ChEBI" id="CHEBI:29103"/>
    </ligand>
</feature>
<feature type="binding site" evidence="13">
    <location>
        <position position="111"/>
    </location>
    <ligand>
        <name>K(+)</name>
        <dbReference type="ChEBI" id="CHEBI:29103"/>
    </ligand>
</feature>
<dbReference type="InterPro" id="IPR003445">
    <property type="entry name" value="Cat_transpt"/>
</dbReference>
<comment type="subcellular location">
    <subcellularLocation>
        <location evidence="1 12">Cell inner membrane</location>
        <topology evidence="1 12">Multi-pass membrane protein</topology>
    </subcellularLocation>
</comment>
<name>A0A0K6IKQ4_9GAMM</name>
<feature type="transmembrane region" description="Helical" evidence="14">
    <location>
        <begin position="184"/>
        <end position="208"/>
    </location>
</feature>
<keyword evidence="7 14" id="KW-0812">Transmembrane</keyword>
<feature type="transmembrane region" description="Helical" evidence="14">
    <location>
        <begin position="392"/>
        <end position="416"/>
    </location>
</feature>
<dbReference type="Proteomes" id="UP000182769">
    <property type="component" value="Unassembled WGS sequence"/>
</dbReference>
<dbReference type="GO" id="GO:0046872">
    <property type="term" value="F:metal ion binding"/>
    <property type="evidence" value="ECO:0007669"/>
    <property type="project" value="UniProtKB-KW"/>
</dbReference>
<evidence type="ECO:0000256" key="9">
    <source>
        <dbReference type="ARBA" id="ARBA00022989"/>
    </source>
</evidence>
<dbReference type="NCBIfam" id="TIGR00933">
    <property type="entry name" value="2a38"/>
    <property type="match status" value="1"/>
</dbReference>
<keyword evidence="11 12" id="KW-0472">Membrane</keyword>
<feature type="transmembrane region" description="Helical" evidence="14">
    <location>
        <begin position="69"/>
        <end position="90"/>
    </location>
</feature>
<evidence type="ECO:0000256" key="5">
    <source>
        <dbReference type="ARBA" id="ARBA00022519"/>
    </source>
</evidence>
<evidence type="ECO:0000256" key="13">
    <source>
        <dbReference type="PIRSR" id="PIRSR006247-1"/>
    </source>
</evidence>
<evidence type="ECO:0000256" key="10">
    <source>
        <dbReference type="ARBA" id="ARBA00023065"/>
    </source>
</evidence>
<keyword evidence="4 12" id="KW-1003">Cell membrane</keyword>
<evidence type="ECO:0000256" key="4">
    <source>
        <dbReference type="ARBA" id="ARBA00022475"/>
    </source>
</evidence>
<evidence type="ECO:0000256" key="1">
    <source>
        <dbReference type="ARBA" id="ARBA00004429"/>
    </source>
</evidence>
<dbReference type="GO" id="GO:0015379">
    <property type="term" value="F:potassium:chloride symporter activity"/>
    <property type="evidence" value="ECO:0007669"/>
    <property type="project" value="InterPro"/>
</dbReference>
<comment type="similarity">
    <text evidence="2 12">Belongs to the TrkH potassium transport family.</text>
</comment>
<evidence type="ECO:0000256" key="6">
    <source>
        <dbReference type="ARBA" id="ARBA00022538"/>
    </source>
</evidence>
<dbReference type="InterPro" id="IPR004772">
    <property type="entry name" value="TrkH"/>
</dbReference>
<feature type="binding site" evidence="13">
    <location>
        <position position="434"/>
    </location>
    <ligand>
        <name>K(+)</name>
        <dbReference type="ChEBI" id="CHEBI:29103"/>
    </ligand>
</feature>
<dbReference type="AlphaFoldDB" id="A0A0K6IKQ4"/>
<dbReference type="PIRSF" id="PIRSF006247">
    <property type="entry name" value="TrkH"/>
    <property type="match status" value="1"/>
</dbReference>
<feature type="transmembrane region" description="Helical" evidence="14">
    <location>
        <begin position="133"/>
        <end position="153"/>
    </location>
</feature>
<evidence type="ECO:0000256" key="7">
    <source>
        <dbReference type="ARBA" id="ARBA00022692"/>
    </source>
</evidence>
<organism evidence="15 16">
    <name type="scientific">Marinomonas fungiae</name>
    <dbReference type="NCBI Taxonomy" id="1137284"/>
    <lineage>
        <taxon>Bacteria</taxon>
        <taxon>Pseudomonadati</taxon>
        <taxon>Pseudomonadota</taxon>
        <taxon>Gammaproteobacteria</taxon>
        <taxon>Oceanospirillales</taxon>
        <taxon>Oceanospirillaceae</taxon>
        <taxon>Marinomonas</taxon>
    </lineage>
</organism>
<proteinExistence type="inferred from homology"/>
<feature type="binding site" evidence="13">
    <location>
        <position position="220"/>
    </location>
    <ligand>
        <name>K(+)</name>
        <dbReference type="ChEBI" id="CHEBI:29103"/>
    </ligand>
</feature>
<evidence type="ECO:0000313" key="16">
    <source>
        <dbReference type="Proteomes" id="UP000182769"/>
    </source>
</evidence>
<keyword evidence="3 12" id="KW-0813">Transport</keyword>
<dbReference type="PANTHER" id="PTHR32024">
    <property type="entry name" value="TRK SYSTEM POTASSIUM UPTAKE PROTEIN TRKG-RELATED"/>
    <property type="match status" value="1"/>
</dbReference>
<keyword evidence="8 12" id="KW-0630">Potassium</keyword>
<dbReference type="EMBL" id="CYHG01000004">
    <property type="protein sequence ID" value="CUB03684.1"/>
    <property type="molecule type" value="Genomic_DNA"/>
</dbReference>
<evidence type="ECO:0000256" key="11">
    <source>
        <dbReference type="ARBA" id="ARBA00023136"/>
    </source>
</evidence>
<gene>
    <name evidence="15" type="ORF">Ga0061065_104115</name>
</gene>
<evidence type="ECO:0000313" key="15">
    <source>
        <dbReference type="EMBL" id="CUB03684.1"/>
    </source>
</evidence>
<dbReference type="RefSeq" id="WP_055462644.1">
    <property type="nucleotide sequence ID" value="NZ_CYHG01000004.1"/>
</dbReference>
<reference evidence="16" key="1">
    <citation type="submission" date="2015-08" db="EMBL/GenBank/DDBJ databases">
        <authorList>
            <person name="Varghese N."/>
        </authorList>
    </citation>
    <scope>NUCLEOTIDE SEQUENCE [LARGE SCALE GENOMIC DNA]</scope>
    <source>
        <strain evidence="16">JCM 18476</strain>
    </source>
</reference>
<feature type="binding site" evidence="13">
    <location>
        <position position="435"/>
    </location>
    <ligand>
        <name>K(+)</name>
        <dbReference type="ChEBI" id="CHEBI:29103"/>
    </ligand>
</feature>
<keyword evidence="6 12" id="KW-0633">Potassium transport</keyword>
<feature type="binding site" evidence="13">
    <location>
        <position position="318"/>
    </location>
    <ligand>
        <name>K(+)</name>
        <dbReference type="ChEBI" id="CHEBI:29103"/>
    </ligand>
</feature>
<dbReference type="PANTHER" id="PTHR32024:SF2">
    <property type="entry name" value="TRK SYSTEM POTASSIUM UPTAKE PROTEIN TRKG-RELATED"/>
    <property type="match status" value="1"/>
</dbReference>